<dbReference type="GO" id="GO:0016740">
    <property type="term" value="F:transferase activity"/>
    <property type="evidence" value="ECO:0007669"/>
    <property type="project" value="UniProtKB-KW"/>
</dbReference>
<protein>
    <recommendedName>
        <fullName evidence="9">Tryptophan synthase beta chain-like PALP domain-containing protein</fullName>
    </recommendedName>
</protein>
<evidence type="ECO:0000256" key="3">
    <source>
        <dbReference type="ARBA" id="ARBA00022605"/>
    </source>
</evidence>
<evidence type="ECO:0000256" key="5">
    <source>
        <dbReference type="ARBA" id="ARBA00022898"/>
    </source>
</evidence>
<gene>
    <name evidence="10" type="ORF">N0F65_003313</name>
</gene>
<dbReference type="InterPro" id="IPR036052">
    <property type="entry name" value="TrpB-like_PALP_sf"/>
</dbReference>
<reference evidence="10" key="2">
    <citation type="journal article" date="2023" name="Microbiol Resour">
        <title>Decontamination and Annotation of the Draft Genome Sequence of the Oomycete Lagenidium giganteum ARSEF 373.</title>
        <authorList>
            <person name="Morgan W.R."/>
            <person name="Tartar A."/>
        </authorList>
    </citation>
    <scope>NUCLEOTIDE SEQUENCE</scope>
    <source>
        <strain evidence="10">ARSEF 373</strain>
    </source>
</reference>
<dbReference type="PROSITE" id="PS00901">
    <property type="entry name" value="CYS_SYNTHASE"/>
    <property type="match status" value="1"/>
</dbReference>
<proteinExistence type="inferred from homology"/>
<feature type="domain" description="Tryptophan synthase beta chain-like PALP" evidence="9">
    <location>
        <begin position="59"/>
        <end position="369"/>
    </location>
</feature>
<evidence type="ECO:0000256" key="4">
    <source>
        <dbReference type="ARBA" id="ARBA00022679"/>
    </source>
</evidence>
<feature type="signal peptide" evidence="8">
    <location>
        <begin position="1"/>
        <end position="21"/>
    </location>
</feature>
<evidence type="ECO:0000256" key="1">
    <source>
        <dbReference type="ARBA" id="ARBA00001933"/>
    </source>
</evidence>
<dbReference type="CDD" id="cd01561">
    <property type="entry name" value="CBS_like"/>
    <property type="match status" value="1"/>
</dbReference>
<dbReference type="GO" id="GO:0006535">
    <property type="term" value="P:cysteine biosynthetic process from serine"/>
    <property type="evidence" value="ECO:0007669"/>
    <property type="project" value="InterPro"/>
</dbReference>
<evidence type="ECO:0000256" key="6">
    <source>
        <dbReference type="ARBA" id="ARBA00023192"/>
    </source>
</evidence>
<dbReference type="Proteomes" id="UP001146120">
    <property type="component" value="Unassembled WGS sequence"/>
</dbReference>
<evidence type="ECO:0000256" key="8">
    <source>
        <dbReference type="SAM" id="SignalP"/>
    </source>
</evidence>
<keyword evidence="3" id="KW-0028">Amino-acid biosynthesis</keyword>
<evidence type="ECO:0000256" key="2">
    <source>
        <dbReference type="ARBA" id="ARBA00007103"/>
    </source>
</evidence>
<dbReference type="Pfam" id="PF00291">
    <property type="entry name" value="PALP"/>
    <property type="match status" value="1"/>
</dbReference>
<keyword evidence="11" id="KW-1185">Reference proteome</keyword>
<dbReference type="FunFam" id="3.40.50.1100:FF:000016">
    <property type="entry name" value="Cysteine synthase A"/>
    <property type="match status" value="1"/>
</dbReference>
<accession>A0AAV2Z9S5</accession>
<comment type="caution">
    <text evidence="10">The sequence shown here is derived from an EMBL/GenBank/DDBJ whole genome shotgun (WGS) entry which is preliminary data.</text>
</comment>
<keyword evidence="8" id="KW-0732">Signal</keyword>
<evidence type="ECO:0000256" key="7">
    <source>
        <dbReference type="SAM" id="MobiDB-lite"/>
    </source>
</evidence>
<keyword evidence="5" id="KW-0663">Pyridoxal phosphate</keyword>
<comment type="similarity">
    <text evidence="2">Belongs to the cysteine synthase/cystathionine beta-synthase family.</text>
</comment>
<dbReference type="EMBL" id="DAKRPA010000023">
    <property type="protein sequence ID" value="DBA03066.1"/>
    <property type="molecule type" value="Genomic_DNA"/>
</dbReference>
<dbReference type="AlphaFoldDB" id="A0AAV2Z9S5"/>
<dbReference type="PANTHER" id="PTHR10314">
    <property type="entry name" value="CYSTATHIONINE BETA-SYNTHASE"/>
    <property type="match status" value="1"/>
</dbReference>
<sequence length="409" mass="44400">MWKSRSLPVAAAFVCGAGAGAAVTRQSRGATRNDNDSKSAPESPQPSPVDRFARPVTLMDAIGNTPLLELTSVSRLTGCKIYAKAEFMNPCGSIKDRPAKYLILDAEARGVLPSGGTIIEATGGSTGIALTQMAAARGYKTALTMTERTAQEKVELMKVLGATVHVHPDVSLYDEDRADEHYYRAAKRLQAATPDSVHLDQFENAASMRAHYETTAPEIWRQTQGHVDGFVVSSGSAGTISGVSAFLKERSAKCLVWLIEPVEMTGLTTYVNSNRSNSYRRGDYELFPARTEKSVTEGIGLPRVTANFRQARVDKGITGTNQEVVDMAYFLLRNDGIFVGPSSALNVIGAVKMARELGPGHTIVTVLCDTGARYRSKLYNREWLQAQNLVPPIDDPGKRPTTLDFVQQL</sequence>
<evidence type="ECO:0000259" key="9">
    <source>
        <dbReference type="Pfam" id="PF00291"/>
    </source>
</evidence>
<keyword evidence="4" id="KW-0808">Transferase</keyword>
<organism evidence="10 11">
    <name type="scientific">Lagenidium giganteum</name>
    <dbReference type="NCBI Taxonomy" id="4803"/>
    <lineage>
        <taxon>Eukaryota</taxon>
        <taxon>Sar</taxon>
        <taxon>Stramenopiles</taxon>
        <taxon>Oomycota</taxon>
        <taxon>Peronosporomycetes</taxon>
        <taxon>Pythiales</taxon>
        <taxon>Pythiaceae</taxon>
    </lineage>
</organism>
<dbReference type="SUPFAM" id="SSF53686">
    <property type="entry name" value="Tryptophan synthase beta subunit-like PLP-dependent enzymes"/>
    <property type="match status" value="1"/>
</dbReference>
<evidence type="ECO:0000313" key="11">
    <source>
        <dbReference type="Proteomes" id="UP001146120"/>
    </source>
</evidence>
<dbReference type="InterPro" id="IPR050214">
    <property type="entry name" value="Cys_Synth/Cystath_Beta-Synth"/>
</dbReference>
<dbReference type="InterPro" id="IPR001926">
    <property type="entry name" value="TrpB-like_PALP"/>
</dbReference>
<keyword evidence="6" id="KW-0198">Cysteine biosynthesis</keyword>
<evidence type="ECO:0000313" key="10">
    <source>
        <dbReference type="EMBL" id="DBA03066.1"/>
    </source>
</evidence>
<feature type="chain" id="PRO_5043360101" description="Tryptophan synthase beta chain-like PALP domain-containing protein" evidence="8">
    <location>
        <begin position="22"/>
        <end position="409"/>
    </location>
</feature>
<dbReference type="Gene3D" id="3.40.50.1100">
    <property type="match status" value="2"/>
</dbReference>
<comment type="cofactor">
    <cofactor evidence="1">
        <name>pyridoxal 5'-phosphate</name>
        <dbReference type="ChEBI" id="CHEBI:597326"/>
    </cofactor>
</comment>
<reference evidence="10" key="1">
    <citation type="submission" date="2022-11" db="EMBL/GenBank/DDBJ databases">
        <authorList>
            <person name="Morgan W.R."/>
            <person name="Tartar A."/>
        </authorList>
    </citation>
    <scope>NUCLEOTIDE SEQUENCE</scope>
    <source>
        <strain evidence="10">ARSEF 373</strain>
    </source>
</reference>
<name>A0AAV2Z9S5_9STRA</name>
<dbReference type="InterPro" id="IPR001216">
    <property type="entry name" value="P-phosphate_BS"/>
</dbReference>
<feature type="region of interest" description="Disordered" evidence="7">
    <location>
        <begin position="24"/>
        <end position="51"/>
    </location>
</feature>